<reference evidence="5 6" key="1">
    <citation type="submission" date="2021-05" db="EMBL/GenBank/DDBJ databases">
        <title>Kineosporia and Streptomyces sp. nov. two new marine actinobacteria isolated from Coral.</title>
        <authorList>
            <person name="Buangrab K."/>
            <person name="Sutthacheep M."/>
            <person name="Yeemin T."/>
            <person name="Harunari E."/>
            <person name="Igarashi Y."/>
            <person name="Kanchanasin P."/>
            <person name="Tanasupawat S."/>
            <person name="Phongsopitanun W."/>
        </authorList>
    </citation>
    <scope>NUCLEOTIDE SEQUENCE [LARGE SCALE GENOMIC DNA]</scope>
    <source>
        <strain evidence="5 6">J2-2</strain>
    </source>
</reference>
<dbReference type="Pfam" id="PF01959">
    <property type="entry name" value="DHQS"/>
    <property type="match status" value="1"/>
</dbReference>
<evidence type="ECO:0008006" key="7">
    <source>
        <dbReference type="Google" id="ProtNLM"/>
    </source>
</evidence>
<evidence type="ECO:0000313" key="6">
    <source>
        <dbReference type="Proteomes" id="UP001197247"/>
    </source>
</evidence>
<protein>
    <recommendedName>
        <fullName evidence="7">3-dehydroquinate synthase II</fullName>
    </recommendedName>
</protein>
<keyword evidence="1" id="KW-0028">Amino-acid biosynthesis</keyword>
<dbReference type="PANTHER" id="PTHR33563">
    <property type="match status" value="1"/>
</dbReference>
<keyword evidence="6" id="KW-1185">Reference proteome</keyword>
<dbReference type="InterPro" id="IPR030960">
    <property type="entry name" value="DHQS/DOIS_N"/>
</dbReference>
<evidence type="ECO:0000259" key="4">
    <source>
        <dbReference type="Pfam" id="PF26558"/>
    </source>
</evidence>
<name>A0ABS5TRC8_9ACTN</name>
<proteinExistence type="predicted"/>
<feature type="domain" description="3-dehydroquinate synthase N-terminal" evidence="3">
    <location>
        <begin position="112"/>
        <end position="209"/>
    </location>
</feature>
<evidence type="ECO:0000256" key="2">
    <source>
        <dbReference type="ARBA" id="ARBA00023141"/>
    </source>
</evidence>
<dbReference type="Proteomes" id="UP001197247">
    <property type="component" value="Unassembled WGS sequence"/>
</dbReference>
<sequence length="398" mass="42511">MTISETAISETTVGEPVHRAERAAGRGGQEAWLWVDERTGTAALDRAAQTGYVTFLSTLAGLDVLGGYQLPQRASVAVVIDSAGQLPAVLEHPATRDRLAYVVAANIDALPGDAYDGAVGLLERVDDHDTLMRVVDRLGTVDLVAISFRDPTNIPLELVLAEAQSSRTRVAKIVDSTDDGVVSLMTMEAGADVVVLRGGDVADITTLAGTVADAAVQSIDLRPATVTAVTHCPMGTRVCVDTTSALGRDEGMILGSTSSGGLVTCSETHHLPYMNLRPFRVNAGALHLYVWGPDDRAVYLSDLRAGSQVLAVDTAGRTRTVTVGRIKIERRPLLLIEAEIDGRPVNTFIQDDWHVRMMGSQGEIRPSSEIAVGDQLLGHLDTPGRHVGIRIEETIEER</sequence>
<organism evidence="5 6">
    <name type="scientific">Kineosporia corallincola</name>
    <dbReference type="NCBI Taxonomy" id="2835133"/>
    <lineage>
        <taxon>Bacteria</taxon>
        <taxon>Bacillati</taxon>
        <taxon>Actinomycetota</taxon>
        <taxon>Actinomycetes</taxon>
        <taxon>Kineosporiales</taxon>
        <taxon>Kineosporiaceae</taxon>
        <taxon>Kineosporia</taxon>
    </lineage>
</organism>
<evidence type="ECO:0000256" key="1">
    <source>
        <dbReference type="ARBA" id="ARBA00022605"/>
    </source>
</evidence>
<dbReference type="PANTHER" id="PTHR33563:SF1">
    <property type="entry name" value="3-DEHYDROQUINATE SYNTHASE"/>
    <property type="match status" value="1"/>
</dbReference>
<feature type="domain" description="3-dehydroquinate synthase C-terminal" evidence="4">
    <location>
        <begin position="224"/>
        <end position="398"/>
    </location>
</feature>
<accession>A0ABS5TRC8</accession>
<evidence type="ECO:0000313" key="5">
    <source>
        <dbReference type="EMBL" id="MBT0773356.1"/>
    </source>
</evidence>
<evidence type="ECO:0000259" key="3">
    <source>
        <dbReference type="Pfam" id="PF01959"/>
    </source>
</evidence>
<gene>
    <name evidence="5" type="ORF">KIH74_30705</name>
</gene>
<comment type="caution">
    <text evidence="5">The sequence shown here is derived from an EMBL/GenBank/DDBJ whole genome shotgun (WGS) entry which is preliminary data.</text>
</comment>
<dbReference type="RefSeq" id="WP_214159892.1">
    <property type="nucleotide sequence ID" value="NZ_JAHBAY010000016.1"/>
</dbReference>
<dbReference type="EMBL" id="JAHBAY010000016">
    <property type="protein sequence ID" value="MBT0773356.1"/>
    <property type="molecule type" value="Genomic_DNA"/>
</dbReference>
<dbReference type="InterPro" id="IPR002812">
    <property type="entry name" value="DHQS"/>
</dbReference>
<dbReference type="Pfam" id="PF26558">
    <property type="entry name" value="DHQS_2nd"/>
    <property type="match status" value="1"/>
</dbReference>
<dbReference type="InterPro" id="IPR056179">
    <property type="entry name" value="DHQS_C"/>
</dbReference>
<keyword evidence="2" id="KW-0057">Aromatic amino acid biosynthesis</keyword>